<proteinExistence type="predicted"/>
<sequence length="261" mass="28812">MHGLHVSQATSAADIEKPQNSCDQCRLRKKKCVLQPPHERHCTRCSRLGSNKRKRRAFERQPVVSRVGVMQGVSQWVVSASNNSCQNKLSPVKFFLSQNGFSATTPAFPRRNLGPGGEDLGIVSEPPLQQEPISSNVLPPPWNSIRYSYPLESSNSSTSSFRQITKYPTPATPTHRNEAYQYSYWTTGPKAQPPILQRLINHVPPAHSPVSQFILTGNELPSISGMLGTVIRLTKVPKTSESLISTNRLPGGGISLMDLMN</sequence>
<dbReference type="SUPFAM" id="SSF57701">
    <property type="entry name" value="Zn2/Cys6 DNA-binding domain"/>
    <property type="match status" value="1"/>
</dbReference>
<reference evidence="2 3" key="1">
    <citation type="submission" date="2016-07" db="EMBL/GenBank/DDBJ databases">
        <title>Pervasive Adenine N6-methylation of Active Genes in Fungi.</title>
        <authorList>
            <consortium name="DOE Joint Genome Institute"/>
            <person name="Mondo S.J."/>
            <person name="Dannebaum R.O."/>
            <person name="Kuo R.C."/>
            <person name="Labutti K."/>
            <person name="Haridas S."/>
            <person name="Kuo A."/>
            <person name="Salamov A."/>
            <person name="Ahrendt S.R."/>
            <person name="Lipzen A."/>
            <person name="Sullivan W."/>
            <person name="Andreopoulos W.B."/>
            <person name="Clum A."/>
            <person name="Lindquist E."/>
            <person name="Daum C."/>
            <person name="Ramamoorthy G.K."/>
            <person name="Gryganskyi A."/>
            <person name="Culley D."/>
            <person name="Magnuson J.K."/>
            <person name="James T.Y."/>
            <person name="O'Malley M.A."/>
            <person name="Stajich J.E."/>
            <person name="Spatafora J.W."/>
            <person name="Visel A."/>
            <person name="Grigoriev I.V."/>
        </authorList>
    </citation>
    <scope>NUCLEOTIDE SEQUENCE [LARGE SCALE GENOMIC DNA]</scope>
    <source>
        <strain evidence="2 3">JEL800</strain>
    </source>
</reference>
<name>A0A1Y2BVA8_9FUNG</name>
<evidence type="ECO:0000259" key="1">
    <source>
        <dbReference type="PROSITE" id="PS50048"/>
    </source>
</evidence>
<dbReference type="AlphaFoldDB" id="A0A1Y2BVA8"/>
<evidence type="ECO:0000313" key="3">
    <source>
        <dbReference type="Proteomes" id="UP000193642"/>
    </source>
</evidence>
<evidence type="ECO:0000313" key="2">
    <source>
        <dbReference type="EMBL" id="ORY38700.1"/>
    </source>
</evidence>
<dbReference type="GO" id="GO:0008270">
    <property type="term" value="F:zinc ion binding"/>
    <property type="evidence" value="ECO:0007669"/>
    <property type="project" value="InterPro"/>
</dbReference>
<comment type="caution">
    <text evidence="2">The sequence shown here is derived from an EMBL/GenBank/DDBJ whole genome shotgun (WGS) entry which is preliminary data.</text>
</comment>
<dbReference type="InterPro" id="IPR001138">
    <property type="entry name" value="Zn2Cys6_DnaBD"/>
</dbReference>
<organism evidence="2 3">
    <name type="scientific">Rhizoclosmatium globosum</name>
    <dbReference type="NCBI Taxonomy" id="329046"/>
    <lineage>
        <taxon>Eukaryota</taxon>
        <taxon>Fungi</taxon>
        <taxon>Fungi incertae sedis</taxon>
        <taxon>Chytridiomycota</taxon>
        <taxon>Chytridiomycota incertae sedis</taxon>
        <taxon>Chytridiomycetes</taxon>
        <taxon>Chytridiales</taxon>
        <taxon>Chytriomycetaceae</taxon>
        <taxon>Rhizoclosmatium</taxon>
    </lineage>
</organism>
<feature type="domain" description="Zn(2)-C6 fungal-type" evidence="1">
    <location>
        <begin position="21"/>
        <end position="49"/>
    </location>
</feature>
<gene>
    <name evidence="2" type="ORF">BCR33DRAFT_720687</name>
</gene>
<dbReference type="InterPro" id="IPR036864">
    <property type="entry name" value="Zn2-C6_fun-type_DNA-bd_sf"/>
</dbReference>
<accession>A0A1Y2BVA8</accession>
<dbReference type="PROSITE" id="PS50048">
    <property type="entry name" value="ZN2_CY6_FUNGAL_2"/>
    <property type="match status" value="1"/>
</dbReference>
<dbReference type="Proteomes" id="UP000193642">
    <property type="component" value="Unassembled WGS sequence"/>
</dbReference>
<dbReference type="GO" id="GO:0000981">
    <property type="term" value="F:DNA-binding transcription factor activity, RNA polymerase II-specific"/>
    <property type="evidence" value="ECO:0007669"/>
    <property type="project" value="InterPro"/>
</dbReference>
<dbReference type="EMBL" id="MCGO01000043">
    <property type="protein sequence ID" value="ORY38700.1"/>
    <property type="molecule type" value="Genomic_DNA"/>
</dbReference>
<protein>
    <recommendedName>
        <fullName evidence="1">Zn(2)-C6 fungal-type domain-containing protein</fullName>
    </recommendedName>
</protein>
<dbReference type="OrthoDB" id="2740448at2759"/>
<keyword evidence="3" id="KW-1185">Reference proteome</keyword>
<dbReference type="CDD" id="cd00067">
    <property type="entry name" value="GAL4"/>
    <property type="match status" value="1"/>
</dbReference>